<accession>A0AAW9SLB2</accession>
<dbReference type="RefSeq" id="WP_048731941.1">
    <property type="nucleotide sequence ID" value="NZ_JASOMP010000003.1"/>
</dbReference>
<dbReference type="SUPFAM" id="SSF54909">
    <property type="entry name" value="Dimeric alpha+beta barrel"/>
    <property type="match status" value="1"/>
</dbReference>
<dbReference type="AlphaFoldDB" id="A0AAW9SLB2"/>
<evidence type="ECO:0000313" key="4">
    <source>
        <dbReference type="Proteomes" id="UP001223646"/>
    </source>
</evidence>
<comment type="similarity">
    <text evidence="1">Belongs to the YciI family.</text>
</comment>
<organism evidence="3 4">
    <name type="scientific">Corynebacterium amycolatum</name>
    <dbReference type="NCBI Taxonomy" id="43765"/>
    <lineage>
        <taxon>Bacteria</taxon>
        <taxon>Bacillati</taxon>
        <taxon>Actinomycetota</taxon>
        <taxon>Actinomycetes</taxon>
        <taxon>Mycobacteriales</taxon>
        <taxon>Corynebacteriaceae</taxon>
        <taxon>Corynebacterium</taxon>
    </lineage>
</organism>
<protein>
    <submittedName>
        <fullName evidence="3">YciI family protein</fullName>
    </submittedName>
</protein>
<dbReference type="Gene3D" id="3.30.70.1060">
    <property type="entry name" value="Dimeric alpha+beta barrel"/>
    <property type="match status" value="1"/>
</dbReference>
<dbReference type="InterPro" id="IPR005545">
    <property type="entry name" value="YCII"/>
</dbReference>
<gene>
    <name evidence="3" type="ORF">QP460_010015</name>
</gene>
<feature type="domain" description="YCII-related" evidence="2">
    <location>
        <begin position="16"/>
        <end position="110"/>
    </location>
</feature>
<dbReference type="Proteomes" id="UP001223646">
    <property type="component" value="Unassembled WGS sequence"/>
</dbReference>
<evidence type="ECO:0000313" key="3">
    <source>
        <dbReference type="EMBL" id="MEO3717919.1"/>
    </source>
</evidence>
<dbReference type="Pfam" id="PF03795">
    <property type="entry name" value="YCII"/>
    <property type="match status" value="1"/>
</dbReference>
<dbReference type="InterPro" id="IPR011008">
    <property type="entry name" value="Dimeric_a/b-barrel"/>
</dbReference>
<reference evidence="3" key="1">
    <citation type="submission" date="2023-05" db="EMBL/GenBank/DDBJ databases">
        <authorList>
            <person name="Du J."/>
        </authorList>
    </citation>
    <scope>NUCLEOTIDE SEQUENCE</scope>
    <source>
        <strain evidence="3">UMB1064</strain>
    </source>
</reference>
<proteinExistence type="inferred from homology"/>
<comment type="caution">
    <text evidence="3">The sequence shown here is derived from an EMBL/GenBank/DDBJ whole genome shotgun (WGS) entry which is preliminary data.</text>
</comment>
<evidence type="ECO:0000259" key="2">
    <source>
        <dbReference type="Pfam" id="PF03795"/>
    </source>
</evidence>
<name>A0AAW9SLB2_CORAY</name>
<dbReference type="EMBL" id="JASOOY020000033">
    <property type="protein sequence ID" value="MEO3717919.1"/>
    <property type="molecule type" value="Genomic_DNA"/>
</dbReference>
<sequence length="111" mass="12501">MQYFFTVHGRRDINAYDSDEEMHAAFERIGRFNQKLQDEGHWVMSGGLVPPEDAMTVLPDGSHSDLPYYNAMTFPSAFWIVEVADEHEAINLAHEASEACAQAVEVRAIAE</sequence>
<evidence type="ECO:0000256" key="1">
    <source>
        <dbReference type="ARBA" id="ARBA00007689"/>
    </source>
</evidence>
<reference evidence="3" key="2">
    <citation type="submission" date="2024-05" db="EMBL/GenBank/DDBJ databases">
        <authorList>
            <person name="Wolfe A."/>
        </authorList>
    </citation>
    <scope>NUCLEOTIDE SEQUENCE</scope>
    <source>
        <strain evidence="3">UMB1064</strain>
    </source>
</reference>